<evidence type="ECO:0000313" key="2">
    <source>
        <dbReference type="EMBL" id="MFD1143660.1"/>
    </source>
</evidence>
<feature type="transmembrane region" description="Helical" evidence="1">
    <location>
        <begin position="98"/>
        <end position="119"/>
    </location>
</feature>
<evidence type="ECO:0000256" key="1">
    <source>
        <dbReference type="SAM" id="Phobius"/>
    </source>
</evidence>
<keyword evidence="1" id="KW-0472">Membrane</keyword>
<comment type="caution">
    <text evidence="2">The sequence shown here is derived from an EMBL/GenBank/DDBJ whole genome shotgun (WGS) entry which is preliminary data.</text>
</comment>
<keyword evidence="3" id="KW-1185">Reference proteome</keyword>
<feature type="transmembrane region" description="Helical" evidence="1">
    <location>
        <begin position="41"/>
        <end position="61"/>
    </location>
</feature>
<dbReference type="EMBL" id="JBHTLP010000016">
    <property type="protein sequence ID" value="MFD1143660.1"/>
    <property type="molecule type" value="Genomic_DNA"/>
</dbReference>
<gene>
    <name evidence="2" type="ORF">ACFQ4C_21205</name>
</gene>
<proteinExistence type="predicted"/>
<feature type="transmembrane region" description="Helical" evidence="1">
    <location>
        <begin position="12"/>
        <end position="35"/>
    </location>
</feature>
<dbReference type="InterPro" id="IPR052712">
    <property type="entry name" value="Acid_resist_chaperone_HdeD"/>
</dbReference>
<keyword evidence="1" id="KW-1133">Transmembrane helix</keyword>
<feature type="transmembrane region" description="Helical" evidence="1">
    <location>
        <begin position="73"/>
        <end position="92"/>
    </location>
</feature>
<organism evidence="2 3">
    <name type="scientific">Larkinella insperata</name>
    <dbReference type="NCBI Taxonomy" id="332158"/>
    <lineage>
        <taxon>Bacteria</taxon>
        <taxon>Pseudomonadati</taxon>
        <taxon>Bacteroidota</taxon>
        <taxon>Cytophagia</taxon>
        <taxon>Cytophagales</taxon>
        <taxon>Spirosomataceae</taxon>
        <taxon>Larkinella</taxon>
    </lineage>
</organism>
<protein>
    <submittedName>
        <fullName evidence="2">HdeD family acid-resistance protein</fullName>
    </submittedName>
</protein>
<dbReference type="Pfam" id="PF03729">
    <property type="entry name" value="DUF308"/>
    <property type="match status" value="2"/>
</dbReference>
<accession>A0ABW3QNK6</accession>
<name>A0ABW3QNK6_9BACT</name>
<dbReference type="InterPro" id="IPR005325">
    <property type="entry name" value="DUF308_memb"/>
</dbReference>
<feature type="transmembrane region" description="Helical" evidence="1">
    <location>
        <begin position="156"/>
        <end position="177"/>
    </location>
</feature>
<feature type="transmembrane region" description="Helical" evidence="1">
    <location>
        <begin position="131"/>
        <end position="150"/>
    </location>
</feature>
<dbReference type="PANTHER" id="PTHR34989">
    <property type="entry name" value="PROTEIN HDED"/>
    <property type="match status" value="1"/>
</dbReference>
<dbReference type="PANTHER" id="PTHR34989:SF1">
    <property type="entry name" value="PROTEIN HDED"/>
    <property type="match status" value="1"/>
</dbReference>
<keyword evidence="1" id="KW-0812">Transmembrane</keyword>
<sequence>MENKVEDSLRKAVRYWWIPLVTGILLIAFSIWIVFTPVASYATLSVLFSIILTVTGLSEVASAVNYCQSVKGWGWMLIGGLIDLALGMYLVMNPAVTMAVLPILLGAVLLLRGVFSIGMSLSLRSHGAPNWGSILLLGVVLVVFAVLMNANPAFGMFNIVIWTGMAVFFAGLSRVLLALRLRGLKNHID</sequence>
<evidence type="ECO:0000313" key="3">
    <source>
        <dbReference type="Proteomes" id="UP001597116"/>
    </source>
</evidence>
<dbReference type="Proteomes" id="UP001597116">
    <property type="component" value="Unassembled WGS sequence"/>
</dbReference>
<dbReference type="RefSeq" id="WP_379884566.1">
    <property type="nucleotide sequence ID" value="NZ_JBHTLP010000016.1"/>
</dbReference>
<reference evidence="3" key="1">
    <citation type="journal article" date="2019" name="Int. J. Syst. Evol. Microbiol.">
        <title>The Global Catalogue of Microorganisms (GCM) 10K type strain sequencing project: providing services to taxonomists for standard genome sequencing and annotation.</title>
        <authorList>
            <consortium name="The Broad Institute Genomics Platform"/>
            <consortium name="The Broad Institute Genome Sequencing Center for Infectious Disease"/>
            <person name="Wu L."/>
            <person name="Ma J."/>
        </authorList>
    </citation>
    <scope>NUCLEOTIDE SEQUENCE [LARGE SCALE GENOMIC DNA]</scope>
    <source>
        <strain evidence="3">CCUG 55608</strain>
    </source>
</reference>